<sequence length="771" mass="85515">MWHWGWGVSIRLVLLLSLGCLFAPANGWAAEGSHVLRHAQTPLVIDHSLDFLPDPTGTLGVNDVISPVYSAQFRNTGQMAFLADRRSHPYWLRILIDNQTGAAWQGYVQCWGIAVPHTQLYLTANDSASGNTPVMLPHTPYFHHHTYQLALPTQGVHELYVYLPRVNDFMPVDFRLVNAEARVNLPVLVVEAIITGGLLALGLYNLLLFTSLRDSSYAWLSLFILATLFELNRHTGIFEQYAGSWSQYPQFHNVFGHLAVVGFVAFFRHIVPTYPLQTLDQVLRGFFWVALIIALNSVWLPYRAFWMSSVALGATCLTLLVFWQAFRVKQPVAGKLIGAFVILLLGLLPTILADLAIMPRLSEDILLALTGIALFSLLLSLAQADQTRLLREQTASAQAANQAKSEFLITMSHELRTPMNAVVGTGVLLRQTALTPPQQSYVEKLEIAAKHMLALLNNVLDLSQIEQRQMVLEQIPFDLAKILDELHTLFTESARAQQLHLSVPQSLDFPTQLQGDPTRLKQVLFNLVGNAIKFTHRGSVRLAIQPVNTPPADTHSISLHFSVTDTGIGLTPEQQAKLFQPFSQAERGTARRYGGSGMGLAISQRLVAQMGGNLLLESTLGKGSCFQFTLTFPLAVAAPASLMPDTPKPEMPAHVLLVDDDELNQFFLPKLLNTLSLTVTVVGSGQHAIAQVQQQTFALVLMDVSMPEMDGYETTRRIRCFKSAAELPIIALTAHALAGERERCLAAGMNDFLVKPFEMKDLQTIMQRWLR</sequence>
<dbReference type="SUPFAM" id="SSF52172">
    <property type="entry name" value="CheY-like"/>
    <property type="match status" value="1"/>
</dbReference>
<keyword evidence="6" id="KW-1133">Transmembrane helix</keyword>
<dbReference type="Gene3D" id="2.60.40.2380">
    <property type="match status" value="1"/>
</dbReference>
<evidence type="ECO:0000256" key="6">
    <source>
        <dbReference type="SAM" id="Phobius"/>
    </source>
</evidence>
<dbReference type="PROSITE" id="PS50110">
    <property type="entry name" value="RESPONSE_REGULATORY"/>
    <property type="match status" value="1"/>
</dbReference>
<keyword evidence="4" id="KW-0902">Two-component regulatory system</keyword>
<dbReference type="PANTHER" id="PTHR45339:SF1">
    <property type="entry name" value="HYBRID SIGNAL TRANSDUCTION HISTIDINE KINASE J"/>
    <property type="match status" value="1"/>
</dbReference>
<protein>
    <recommendedName>
        <fullName evidence="2">histidine kinase</fullName>
        <ecNumber evidence="2">2.7.13.3</ecNumber>
    </recommendedName>
</protein>
<dbReference type="Pfam" id="PF07695">
    <property type="entry name" value="7TMR-DISM_7TM"/>
    <property type="match status" value="1"/>
</dbReference>
<dbReference type="SMART" id="SM00388">
    <property type="entry name" value="HisKA"/>
    <property type="match status" value="1"/>
</dbReference>
<organism evidence="9">
    <name type="scientific">Thiothrix subterranea</name>
    <dbReference type="NCBI Taxonomy" id="2735563"/>
    <lineage>
        <taxon>Bacteria</taxon>
        <taxon>Pseudomonadati</taxon>
        <taxon>Pseudomonadota</taxon>
        <taxon>Gammaproteobacteria</taxon>
        <taxon>Thiotrichales</taxon>
        <taxon>Thiotrichaceae</taxon>
        <taxon>Thiothrix</taxon>
    </lineage>
</organism>
<dbReference type="PRINTS" id="PR00344">
    <property type="entry name" value="BCTRLSENSOR"/>
</dbReference>
<dbReference type="CDD" id="cd16922">
    <property type="entry name" value="HATPase_EvgS-ArcB-TorS-like"/>
    <property type="match status" value="1"/>
</dbReference>
<dbReference type="InterPro" id="IPR001789">
    <property type="entry name" value="Sig_transdc_resp-reg_receiver"/>
</dbReference>
<dbReference type="InterPro" id="IPR003661">
    <property type="entry name" value="HisK_dim/P_dom"/>
</dbReference>
<comment type="catalytic activity">
    <reaction evidence="1">
        <text>ATP + protein L-histidine = ADP + protein N-phospho-L-histidine.</text>
        <dbReference type="EC" id="2.7.13.3"/>
    </reaction>
</comment>
<feature type="domain" description="Response regulatory" evidence="8">
    <location>
        <begin position="654"/>
        <end position="770"/>
    </location>
</feature>
<reference evidence="9" key="1">
    <citation type="submission" date="2023-08" db="EMBL/GenBank/DDBJ databases">
        <title>New molecular markers tilS and rpoB for phylogenetic and monitoring studies of the genus Thiothrix biodiversity.</title>
        <authorList>
            <person name="Ravin N.V."/>
            <person name="Smolyakov D."/>
            <person name="Markov N.D."/>
            <person name="Beletsky A.V."/>
            <person name="Mardanov A.V."/>
            <person name="Rudenko T.S."/>
            <person name="Grabovich M.Y."/>
        </authorList>
    </citation>
    <scope>NUCLEOTIDE SEQUENCE</scope>
    <source>
        <strain evidence="9">DNT52</strain>
    </source>
</reference>
<evidence type="ECO:0000256" key="4">
    <source>
        <dbReference type="ARBA" id="ARBA00023012"/>
    </source>
</evidence>
<dbReference type="Gene3D" id="3.40.50.2300">
    <property type="match status" value="1"/>
</dbReference>
<dbReference type="InterPro" id="IPR011622">
    <property type="entry name" value="7TMR_DISM_rcpt_extracell_dom2"/>
</dbReference>
<feature type="modified residue" description="4-aspartylphosphate" evidence="5">
    <location>
        <position position="703"/>
    </location>
</feature>
<dbReference type="SMART" id="SM00387">
    <property type="entry name" value="HATPase_c"/>
    <property type="match status" value="1"/>
</dbReference>
<evidence type="ECO:0000256" key="3">
    <source>
        <dbReference type="ARBA" id="ARBA00022553"/>
    </source>
</evidence>
<dbReference type="PROSITE" id="PS50109">
    <property type="entry name" value="HIS_KIN"/>
    <property type="match status" value="1"/>
</dbReference>
<dbReference type="Gene3D" id="1.10.287.130">
    <property type="match status" value="1"/>
</dbReference>
<evidence type="ECO:0000256" key="5">
    <source>
        <dbReference type="PROSITE-ProRule" id="PRU00169"/>
    </source>
</evidence>
<dbReference type="EC" id="2.7.13.3" evidence="2"/>
<feature type="transmembrane region" description="Helical" evidence="6">
    <location>
        <begin position="305"/>
        <end position="324"/>
    </location>
</feature>
<evidence type="ECO:0000259" key="8">
    <source>
        <dbReference type="PROSITE" id="PS50110"/>
    </source>
</evidence>
<feature type="transmembrane region" description="Helical" evidence="6">
    <location>
        <begin position="215"/>
        <end position="231"/>
    </location>
</feature>
<dbReference type="SMART" id="SM00448">
    <property type="entry name" value="REC"/>
    <property type="match status" value="1"/>
</dbReference>
<dbReference type="GO" id="GO:0000155">
    <property type="term" value="F:phosphorelay sensor kinase activity"/>
    <property type="evidence" value="ECO:0007669"/>
    <property type="project" value="InterPro"/>
</dbReference>
<dbReference type="EMBL" id="CP133217">
    <property type="protein sequence ID" value="WML87833.1"/>
    <property type="molecule type" value="Genomic_DNA"/>
</dbReference>
<dbReference type="InterPro" id="IPR005467">
    <property type="entry name" value="His_kinase_dom"/>
</dbReference>
<keyword evidence="9" id="KW-0547">Nucleotide-binding</keyword>
<dbReference type="InterPro" id="IPR003594">
    <property type="entry name" value="HATPase_dom"/>
</dbReference>
<dbReference type="InterPro" id="IPR036097">
    <property type="entry name" value="HisK_dim/P_sf"/>
</dbReference>
<dbReference type="Pfam" id="PF00512">
    <property type="entry name" value="HisKA"/>
    <property type="match status" value="1"/>
</dbReference>
<feature type="transmembrane region" description="Helical" evidence="6">
    <location>
        <begin position="185"/>
        <end position="208"/>
    </location>
</feature>
<evidence type="ECO:0000256" key="1">
    <source>
        <dbReference type="ARBA" id="ARBA00000085"/>
    </source>
</evidence>
<dbReference type="SUPFAM" id="SSF55874">
    <property type="entry name" value="ATPase domain of HSP90 chaperone/DNA topoisomerase II/histidine kinase"/>
    <property type="match status" value="1"/>
</dbReference>
<dbReference type="Pfam" id="PF07696">
    <property type="entry name" value="7TMR-DISMED2"/>
    <property type="match status" value="1"/>
</dbReference>
<dbReference type="PANTHER" id="PTHR45339">
    <property type="entry name" value="HYBRID SIGNAL TRANSDUCTION HISTIDINE KINASE J"/>
    <property type="match status" value="1"/>
</dbReference>
<dbReference type="Proteomes" id="UP001229862">
    <property type="component" value="Chromosome"/>
</dbReference>
<proteinExistence type="predicted"/>
<evidence type="ECO:0000313" key="9">
    <source>
        <dbReference type="EMBL" id="WML87833.1"/>
    </source>
</evidence>
<keyword evidence="6" id="KW-0472">Membrane</keyword>
<keyword evidence="3 5" id="KW-0597">Phosphoprotein</keyword>
<evidence type="ECO:0000256" key="2">
    <source>
        <dbReference type="ARBA" id="ARBA00012438"/>
    </source>
</evidence>
<gene>
    <name evidence="9" type="ORF">RCG00_05560</name>
</gene>
<name>A0AA51QY26_9GAMM</name>
<dbReference type="InterPro" id="IPR011006">
    <property type="entry name" value="CheY-like_superfamily"/>
</dbReference>
<dbReference type="CDD" id="cd17546">
    <property type="entry name" value="REC_hyHK_CKI1_RcsC-like"/>
    <property type="match status" value="1"/>
</dbReference>
<keyword evidence="9" id="KW-0067">ATP-binding</keyword>
<dbReference type="CDD" id="cd00082">
    <property type="entry name" value="HisKA"/>
    <property type="match status" value="1"/>
</dbReference>
<dbReference type="FunFam" id="3.30.565.10:FF:000010">
    <property type="entry name" value="Sensor histidine kinase RcsC"/>
    <property type="match status" value="1"/>
</dbReference>
<feature type="transmembrane region" description="Helical" evidence="6">
    <location>
        <begin position="365"/>
        <end position="382"/>
    </location>
</feature>
<dbReference type="InterPro" id="IPR004358">
    <property type="entry name" value="Sig_transdc_His_kin-like_C"/>
</dbReference>
<dbReference type="InterPro" id="IPR011623">
    <property type="entry name" value="7TMR_DISM_rcpt_extracell_dom1"/>
</dbReference>
<keyword evidence="6" id="KW-0812">Transmembrane</keyword>
<accession>A0AA51QY26</accession>
<feature type="transmembrane region" description="Helical" evidence="6">
    <location>
        <begin position="282"/>
        <end position="299"/>
    </location>
</feature>
<feature type="transmembrane region" description="Helical" evidence="6">
    <location>
        <begin position="251"/>
        <end position="270"/>
    </location>
</feature>
<evidence type="ECO:0000259" key="7">
    <source>
        <dbReference type="PROSITE" id="PS50109"/>
    </source>
</evidence>
<feature type="transmembrane region" description="Helical" evidence="6">
    <location>
        <begin position="336"/>
        <end position="359"/>
    </location>
</feature>
<dbReference type="Gene3D" id="3.30.565.10">
    <property type="entry name" value="Histidine kinase-like ATPase, C-terminal domain"/>
    <property type="match status" value="1"/>
</dbReference>
<dbReference type="Pfam" id="PF00072">
    <property type="entry name" value="Response_reg"/>
    <property type="match status" value="1"/>
</dbReference>
<dbReference type="GO" id="GO:0005524">
    <property type="term" value="F:ATP binding"/>
    <property type="evidence" value="ECO:0007669"/>
    <property type="project" value="UniProtKB-KW"/>
</dbReference>
<dbReference type="RefSeq" id="WP_308134361.1">
    <property type="nucleotide sequence ID" value="NZ_CP133217.1"/>
</dbReference>
<dbReference type="Pfam" id="PF02518">
    <property type="entry name" value="HATPase_c"/>
    <property type="match status" value="1"/>
</dbReference>
<feature type="domain" description="Histidine kinase" evidence="7">
    <location>
        <begin position="410"/>
        <end position="634"/>
    </location>
</feature>
<dbReference type="InterPro" id="IPR036890">
    <property type="entry name" value="HATPase_C_sf"/>
</dbReference>
<dbReference type="AlphaFoldDB" id="A0AA51QY26"/>
<dbReference type="SUPFAM" id="SSF47384">
    <property type="entry name" value="Homodimeric domain of signal transducing histidine kinase"/>
    <property type="match status" value="1"/>
</dbReference>